<name>A0A450VJX4_9GAMM</name>
<proteinExistence type="predicted"/>
<dbReference type="EMBL" id="CAADFI010000535">
    <property type="protein sequence ID" value="VFK05124.1"/>
    <property type="molecule type" value="Genomic_DNA"/>
</dbReference>
<sequence>MVLGRGVVHYNPYFRSHRALREPQSGHRLYDANFQTASKIADMMGEARWRGNMKRKRHNHSARFKAKVALAAVKWG</sequence>
<evidence type="ECO:0000313" key="2">
    <source>
        <dbReference type="EMBL" id="VFK05124.1"/>
    </source>
</evidence>
<reference evidence="2" key="1">
    <citation type="submission" date="2019-02" db="EMBL/GenBank/DDBJ databases">
        <authorList>
            <person name="Gruber-Vodicka R. H."/>
            <person name="Seah K. B. B."/>
        </authorList>
    </citation>
    <scope>NUCLEOTIDE SEQUENCE</scope>
    <source>
        <strain evidence="3">BECK_SA2B12</strain>
        <strain evidence="1">BECK_SA2B15</strain>
        <strain evidence="2">BECK_SA2B20</strain>
    </source>
</reference>
<protein>
    <submittedName>
        <fullName evidence="2">Uncharacterized protein</fullName>
    </submittedName>
</protein>
<gene>
    <name evidence="1" type="ORF">BECKH772A_GA0070896_100872</name>
    <name evidence="2" type="ORF">BECKH772B_GA0070898_105352</name>
    <name evidence="3" type="ORF">BECKH772C_GA0070978_105622</name>
</gene>
<accession>A0A450VJX4</accession>
<organism evidence="2">
    <name type="scientific">Candidatus Kentrum eta</name>
    <dbReference type="NCBI Taxonomy" id="2126337"/>
    <lineage>
        <taxon>Bacteria</taxon>
        <taxon>Pseudomonadati</taxon>
        <taxon>Pseudomonadota</taxon>
        <taxon>Gammaproteobacteria</taxon>
        <taxon>Candidatus Kentrum</taxon>
    </lineage>
</organism>
<dbReference type="EMBL" id="CAADFJ010000562">
    <property type="protein sequence ID" value="VFK08934.1"/>
    <property type="molecule type" value="Genomic_DNA"/>
</dbReference>
<evidence type="ECO:0000313" key="3">
    <source>
        <dbReference type="EMBL" id="VFK08934.1"/>
    </source>
</evidence>
<dbReference type="EMBL" id="CAADFG010000087">
    <property type="protein sequence ID" value="VFJ95408.1"/>
    <property type="molecule type" value="Genomic_DNA"/>
</dbReference>
<evidence type="ECO:0000313" key="1">
    <source>
        <dbReference type="EMBL" id="VFJ95408.1"/>
    </source>
</evidence>
<dbReference type="AlphaFoldDB" id="A0A450VJX4"/>